<dbReference type="EMBL" id="ML011384">
    <property type="protein sequence ID" value="RKO95572.1"/>
    <property type="molecule type" value="Genomic_DNA"/>
</dbReference>
<dbReference type="AlphaFoldDB" id="A0A4P9WSF7"/>
<evidence type="ECO:0000313" key="2">
    <source>
        <dbReference type="EMBL" id="RKO95572.1"/>
    </source>
</evidence>
<reference evidence="3" key="1">
    <citation type="journal article" date="2018" name="Nat. Microbiol.">
        <title>Leveraging single-cell genomics to expand the fungal tree of life.</title>
        <authorList>
            <person name="Ahrendt S.R."/>
            <person name="Quandt C.A."/>
            <person name="Ciobanu D."/>
            <person name="Clum A."/>
            <person name="Salamov A."/>
            <person name="Andreopoulos B."/>
            <person name="Cheng J.F."/>
            <person name="Woyke T."/>
            <person name="Pelin A."/>
            <person name="Henrissat B."/>
            <person name="Reynolds N.K."/>
            <person name="Benny G.L."/>
            <person name="Smith M.E."/>
            <person name="James T.Y."/>
            <person name="Grigoriev I.V."/>
        </authorList>
    </citation>
    <scope>NUCLEOTIDE SEQUENCE [LARGE SCALE GENOMIC DNA]</scope>
    <source>
        <strain evidence="3">ATCC 52028</strain>
    </source>
</reference>
<feature type="signal peptide" evidence="1">
    <location>
        <begin position="1"/>
        <end position="24"/>
    </location>
</feature>
<dbReference type="Proteomes" id="UP000268535">
    <property type="component" value="Unassembled WGS sequence"/>
</dbReference>
<protein>
    <submittedName>
        <fullName evidence="2">Uncharacterized protein</fullName>
    </submittedName>
</protein>
<proteinExistence type="predicted"/>
<name>A0A4P9WSF7_9FUNG</name>
<keyword evidence="1" id="KW-0732">Signal</keyword>
<feature type="chain" id="PRO_5020939398" evidence="1">
    <location>
        <begin position="25"/>
        <end position="196"/>
    </location>
</feature>
<evidence type="ECO:0000256" key="1">
    <source>
        <dbReference type="SAM" id="SignalP"/>
    </source>
</evidence>
<sequence length="196" mass="20256">MHVAASPLWALMVLAAYGPPLLSARPIPRPPWDPSSMISTPAPDYVGVWPALTNAAPLQRRAPFGLNIAPLAFPPSPPVVLASAPPSPSPSPSPSLEPAAEMAFLLSSLPSTLASLDIVAATPPAEAVAAATPALTPREAKHALAEAAARAKAETAAVIVASGHLPRGYWRGLHAGRRLPLETLTPVAAHLPWLHL</sequence>
<evidence type="ECO:0000313" key="3">
    <source>
        <dbReference type="Proteomes" id="UP000268535"/>
    </source>
</evidence>
<organism evidence="2 3">
    <name type="scientific">Caulochytrium protostelioides</name>
    <dbReference type="NCBI Taxonomy" id="1555241"/>
    <lineage>
        <taxon>Eukaryota</taxon>
        <taxon>Fungi</taxon>
        <taxon>Fungi incertae sedis</taxon>
        <taxon>Chytridiomycota</taxon>
        <taxon>Chytridiomycota incertae sedis</taxon>
        <taxon>Chytridiomycetes</taxon>
        <taxon>Caulochytriales</taxon>
        <taxon>Caulochytriaceae</taxon>
        <taxon>Caulochytrium</taxon>
    </lineage>
</organism>
<accession>A0A4P9WSF7</accession>
<gene>
    <name evidence="2" type="ORF">CAUPRSCDRAFT_12732</name>
</gene>